<evidence type="ECO:0000313" key="3">
    <source>
        <dbReference type="Proteomes" id="UP000095751"/>
    </source>
</evidence>
<organism evidence="2 3">
    <name type="scientific">Fragilariopsis cylindrus CCMP1102</name>
    <dbReference type="NCBI Taxonomy" id="635003"/>
    <lineage>
        <taxon>Eukaryota</taxon>
        <taxon>Sar</taxon>
        <taxon>Stramenopiles</taxon>
        <taxon>Ochrophyta</taxon>
        <taxon>Bacillariophyta</taxon>
        <taxon>Bacillariophyceae</taxon>
        <taxon>Bacillariophycidae</taxon>
        <taxon>Bacillariales</taxon>
        <taxon>Bacillariaceae</taxon>
        <taxon>Fragilariopsis</taxon>
    </lineage>
</organism>
<sequence>MSINSAPYTDSYGIDGEPYTDKEEVQLRNGTLLTDVSAGEMIGYCNKSFLRNEVGHWCYSKVASINDDRLVTLYSRHILDQNERIYKEGKQGRQLDRIRLWIGKVDTAADMVLVDIKGNATIYDVSNDGDDSVTIYDATDDEDNSFGDESMGLYDEPHDPDDTGIDWNTSDATNDEDNSFGVDSTIYNESHDPEVGDVESQQHDQLDPAQEFANIIADQEEVADQEEEFQALELPKSPQDHTGIDWNTSDATNDEDNSFGVDSTIYNESHDPDDNILNTLEHNQVDELIRLDELMRSFLEGDESNDPDDITLNIPEHGQDDELVNIFLDGDESNDRDDITLTTLVRDEVIIVDDNPDNDDELRRIKAIFHDDDESYVPDDISFATLESEQVIIVDDNPDNDGDAGMFDVINSRGLLPLVNSVVVRANIVGVMANFLEHDAIGFGAEENVTRKYTKNLVQIAG</sequence>
<reference evidence="2 3" key="1">
    <citation type="submission" date="2016-09" db="EMBL/GenBank/DDBJ databases">
        <title>Extensive genetic diversity and differential bi-allelic expression allows diatom success in the polar Southern Ocean.</title>
        <authorList>
            <consortium name="DOE Joint Genome Institute"/>
            <person name="Mock T."/>
            <person name="Otillar R.P."/>
            <person name="Strauss J."/>
            <person name="Dupont C."/>
            <person name="Frickenhaus S."/>
            <person name="Maumus F."/>
            <person name="Mcmullan M."/>
            <person name="Sanges R."/>
            <person name="Schmutz J."/>
            <person name="Toseland A."/>
            <person name="Valas R."/>
            <person name="Veluchamy A."/>
            <person name="Ward B.J."/>
            <person name="Allen A."/>
            <person name="Barry K."/>
            <person name="Falciatore A."/>
            <person name="Ferrante M."/>
            <person name="Fortunato A.E."/>
            <person name="Gloeckner G."/>
            <person name="Gruber A."/>
            <person name="Hipkin R."/>
            <person name="Janech M."/>
            <person name="Kroth P."/>
            <person name="Leese F."/>
            <person name="Lindquist E."/>
            <person name="Lyon B.R."/>
            <person name="Martin J."/>
            <person name="Mayer C."/>
            <person name="Parker M."/>
            <person name="Quesneville H."/>
            <person name="Raymond J."/>
            <person name="Uhlig C."/>
            <person name="Valentin K.U."/>
            <person name="Worden A.Z."/>
            <person name="Armbrust E.V."/>
            <person name="Bowler C."/>
            <person name="Green B."/>
            <person name="Moulton V."/>
            <person name="Van Oosterhout C."/>
            <person name="Grigoriev I."/>
        </authorList>
    </citation>
    <scope>NUCLEOTIDE SEQUENCE [LARGE SCALE GENOMIC DNA]</scope>
    <source>
        <strain evidence="2 3">CCMP1102</strain>
    </source>
</reference>
<evidence type="ECO:0000256" key="1">
    <source>
        <dbReference type="SAM" id="MobiDB-lite"/>
    </source>
</evidence>
<name>A0A1E7FKN0_9STRA</name>
<dbReference type="InParanoid" id="A0A1E7FKN0"/>
<keyword evidence="3" id="KW-1185">Reference proteome</keyword>
<dbReference type="KEGG" id="fcy:FRACYDRAFT_237011"/>
<feature type="region of interest" description="Disordered" evidence="1">
    <location>
        <begin position="236"/>
        <end position="256"/>
    </location>
</feature>
<proteinExistence type="predicted"/>
<gene>
    <name evidence="2" type="ORF">FRACYDRAFT_237011</name>
</gene>
<dbReference type="EMBL" id="KV784356">
    <property type="protein sequence ID" value="OEU18732.1"/>
    <property type="molecule type" value="Genomic_DNA"/>
</dbReference>
<dbReference type="Proteomes" id="UP000095751">
    <property type="component" value="Unassembled WGS sequence"/>
</dbReference>
<evidence type="ECO:0000313" key="2">
    <source>
        <dbReference type="EMBL" id="OEU18732.1"/>
    </source>
</evidence>
<protein>
    <submittedName>
        <fullName evidence="2">Uncharacterized protein</fullName>
    </submittedName>
</protein>
<accession>A0A1E7FKN0</accession>
<dbReference type="AlphaFoldDB" id="A0A1E7FKN0"/>